<dbReference type="SMART" id="SM00382">
    <property type="entry name" value="AAA"/>
    <property type="match status" value="1"/>
</dbReference>
<dbReference type="Proteomes" id="UP000266934">
    <property type="component" value="Chromosome"/>
</dbReference>
<gene>
    <name evidence="7" type="primary">hmuV</name>
    <name evidence="7" type="ORF">BLTE_15710</name>
</gene>
<evidence type="ECO:0000256" key="2">
    <source>
        <dbReference type="ARBA" id="ARBA00022741"/>
    </source>
</evidence>
<dbReference type="KEGG" id="blag:BLTE_15710"/>
<dbReference type="PROSITE" id="PS50893">
    <property type="entry name" value="ABC_TRANSPORTER_2"/>
    <property type="match status" value="1"/>
</dbReference>
<dbReference type="CDD" id="cd03214">
    <property type="entry name" value="ABC_Iron-Siderophores_B12_Hemin"/>
    <property type="match status" value="1"/>
</dbReference>
<keyword evidence="4" id="KW-1278">Translocase</keyword>
<evidence type="ECO:0000313" key="8">
    <source>
        <dbReference type="Proteomes" id="UP000266934"/>
    </source>
</evidence>
<dbReference type="Pfam" id="PF00005">
    <property type="entry name" value="ABC_tran"/>
    <property type="match status" value="1"/>
</dbReference>
<evidence type="ECO:0000256" key="3">
    <source>
        <dbReference type="ARBA" id="ARBA00022840"/>
    </source>
</evidence>
<dbReference type="NCBIfam" id="NF010068">
    <property type="entry name" value="PRK13548.1"/>
    <property type="match status" value="1"/>
</dbReference>
<dbReference type="OrthoDB" id="9805601at2"/>
<evidence type="ECO:0000313" key="7">
    <source>
        <dbReference type="EMBL" id="BBF92886.1"/>
    </source>
</evidence>
<evidence type="ECO:0000256" key="5">
    <source>
        <dbReference type="ARBA" id="ARBA00037066"/>
    </source>
</evidence>
<feature type="domain" description="ABC transporter" evidence="6">
    <location>
        <begin position="4"/>
        <end position="241"/>
    </location>
</feature>
<reference evidence="7 8" key="1">
    <citation type="submission" date="2018-08" db="EMBL/GenBank/DDBJ databases">
        <title>Complete genome sequencing of Blastochloris tepida GI.</title>
        <authorList>
            <person name="Tsukatani Y."/>
            <person name="Mori H."/>
        </authorList>
    </citation>
    <scope>NUCLEOTIDE SEQUENCE [LARGE SCALE GENOMIC DNA]</scope>
    <source>
        <strain evidence="7 8">GI</strain>
    </source>
</reference>
<evidence type="ECO:0000256" key="1">
    <source>
        <dbReference type="ARBA" id="ARBA00022448"/>
    </source>
</evidence>
<keyword evidence="2" id="KW-0547">Nucleotide-binding</keyword>
<accession>A0A348G003</accession>
<dbReference type="SUPFAM" id="SSF52540">
    <property type="entry name" value="P-loop containing nucleoside triphosphate hydrolases"/>
    <property type="match status" value="1"/>
</dbReference>
<dbReference type="EMBL" id="AP018907">
    <property type="protein sequence ID" value="BBF92886.1"/>
    <property type="molecule type" value="Genomic_DNA"/>
</dbReference>
<name>A0A348G003_9HYPH</name>
<keyword evidence="1" id="KW-0813">Transport</keyword>
<dbReference type="InterPro" id="IPR003439">
    <property type="entry name" value="ABC_transporter-like_ATP-bd"/>
</dbReference>
<protein>
    <submittedName>
        <fullName evidence="7">Hemin import ATP-binding protein HmuV</fullName>
    </submittedName>
</protein>
<dbReference type="AlphaFoldDB" id="A0A348G003"/>
<dbReference type="Gene3D" id="3.40.50.300">
    <property type="entry name" value="P-loop containing nucleotide triphosphate hydrolases"/>
    <property type="match status" value="1"/>
</dbReference>
<dbReference type="InterPro" id="IPR027417">
    <property type="entry name" value="P-loop_NTPase"/>
</dbReference>
<keyword evidence="3 7" id="KW-0067">ATP-binding</keyword>
<dbReference type="GO" id="GO:0016887">
    <property type="term" value="F:ATP hydrolysis activity"/>
    <property type="evidence" value="ECO:0007669"/>
    <property type="project" value="InterPro"/>
</dbReference>
<dbReference type="InterPro" id="IPR003593">
    <property type="entry name" value="AAA+_ATPase"/>
</dbReference>
<dbReference type="GO" id="GO:0005524">
    <property type="term" value="F:ATP binding"/>
    <property type="evidence" value="ECO:0007669"/>
    <property type="project" value="UniProtKB-KW"/>
</dbReference>
<organism evidence="7 8">
    <name type="scientific">Blastochloris tepida</name>
    <dbReference type="NCBI Taxonomy" id="2233851"/>
    <lineage>
        <taxon>Bacteria</taxon>
        <taxon>Pseudomonadati</taxon>
        <taxon>Pseudomonadota</taxon>
        <taxon>Alphaproteobacteria</taxon>
        <taxon>Hyphomicrobiales</taxon>
        <taxon>Blastochloridaceae</taxon>
        <taxon>Blastochloris</taxon>
    </lineage>
</organism>
<proteinExistence type="predicted"/>
<evidence type="ECO:0000256" key="4">
    <source>
        <dbReference type="ARBA" id="ARBA00022967"/>
    </source>
</evidence>
<dbReference type="PANTHER" id="PTHR42794">
    <property type="entry name" value="HEMIN IMPORT ATP-BINDING PROTEIN HMUV"/>
    <property type="match status" value="1"/>
</dbReference>
<dbReference type="PANTHER" id="PTHR42794:SF1">
    <property type="entry name" value="HEMIN IMPORT ATP-BINDING PROTEIN HMUV"/>
    <property type="match status" value="1"/>
</dbReference>
<sequence length="264" mass="27794">MAVLDAEAITVAAGSKRLVDGVSLAIEAGQVVALVGPNGAGKSTLLRALSGEIVPRAGCVRLRGADIRSLRPAALARRRAVMSQNSTVAFAFTVAEVVRMGAGERQGPRIEAFVDAALAEVDLCGFRERIITTLSGGEQQRAHFARVLVQLMVGAETEGPGLMLLDEPIAALDLRHQLDIADSMRRFAARGGTVLAVLHDLNIAARTADRIVVLDRGRLAADGSPQATVTESMLQTVFRVGDAVGHVPPQGTPFVLPHAMRAMV</sequence>
<evidence type="ECO:0000259" key="6">
    <source>
        <dbReference type="PROSITE" id="PS50893"/>
    </source>
</evidence>
<dbReference type="RefSeq" id="WP_126399085.1">
    <property type="nucleotide sequence ID" value="NZ_AP018907.1"/>
</dbReference>
<comment type="function">
    <text evidence="5">Part of the ABC transporter complex HmuTUV involved in hemin import. Responsible for energy coupling to the transport system.</text>
</comment>
<keyword evidence="8" id="KW-1185">Reference proteome</keyword>